<keyword evidence="3" id="KW-1185">Reference proteome</keyword>
<name>A0ABR8TN52_9PSED</name>
<keyword evidence="1" id="KW-0732">Signal</keyword>
<dbReference type="SUPFAM" id="SSF56935">
    <property type="entry name" value="Porins"/>
    <property type="match status" value="1"/>
</dbReference>
<feature type="chain" id="PRO_5045990274" evidence="1">
    <location>
        <begin position="22"/>
        <end position="386"/>
    </location>
</feature>
<dbReference type="Pfam" id="PF10082">
    <property type="entry name" value="BBP2_2"/>
    <property type="match status" value="1"/>
</dbReference>
<evidence type="ECO:0000256" key="1">
    <source>
        <dbReference type="SAM" id="SignalP"/>
    </source>
</evidence>
<evidence type="ECO:0000313" key="2">
    <source>
        <dbReference type="EMBL" id="MBD7977199.1"/>
    </source>
</evidence>
<reference evidence="2 3" key="1">
    <citation type="submission" date="2020-08" db="EMBL/GenBank/DDBJ databases">
        <title>A Genomic Blueprint of the Chicken Gut Microbiome.</title>
        <authorList>
            <person name="Gilroy R."/>
            <person name="Ravi A."/>
            <person name="Getino M."/>
            <person name="Pursley I."/>
            <person name="Horton D.L."/>
            <person name="Alikhan N.-F."/>
            <person name="Baker D."/>
            <person name="Gharbi K."/>
            <person name="Hall N."/>
            <person name="Watson M."/>
            <person name="Adriaenssens E.M."/>
            <person name="Foster-Nyarko E."/>
            <person name="Jarju S."/>
            <person name="Secka A."/>
            <person name="Antonio M."/>
            <person name="Oren A."/>
            <person name="Chaudhuri R."/>
            <person name="La Ragione R.M."/>
            <person name="Hildebrand F."/>
            <person name="Pallen M.J."/>
        </authorList>
    </citation>
    <scope>NUCLEOTIDE SEQUENCE [LARGE SCALE GENOMIC DNA]</scope>
    <source>
        <strain evidence="2 3">Sa2CUA2</strain>
    </source>
</reference>
<sequence length="386" mass="44228">MLMKKIRFPFVLMMPVLPLTAWSLEPQPINVLGFQFLPTLSLAETYDDNFRELASDEASSWITRIAPGFQLIAEDRNSAHRLIYAGVRNSYEDADEASHTNHLARLDSIMEFTDRHRLDLEATYRKAEETTSTAARTENDKFHSRSLHGLYAFGAQSARNRLKFGASYSELRYDNRGLLNADKERDTTGLSTAWFHRLGGNTRTQVEVRHTDYDYKLANNPRNSTNTAILVGATWEATAKTTGKVLVGYEQKEFDDDRRDELKSPMWEVGIDWEPRSYSTFSLKARRAFDEGDDGSDAIQASSASLAWRHQWIERVTTNLSLGLAEYVYEGQDRNDDLLSAGLELIYSPRRWLDVSLGYRYRDNDSTVPDERYQRNIYRISVAGSL</sequence>
<organism evidence="2 3">
    <name type="scientific">Serpens gallinarum</name>
    <dbReference type="NCBI Taxonomy" id="2763075"/>
    <lineage>
        <taxon>Bacteria</taxon>
        <taxon>Pseudomonadati</taxon>
        <taxon>Pseudomonadota</taxon>
        <taxon>Gammaproteobacteria</taxon>
        <taxon>Pseudomonadales</taxon>
        <taxon>Pseudomonadaceae</taxon>
        <taxon>Pseudomonas</taxon>
    </lineage>
</organism>
<feature type="signal peptide" evidence="1">
    <location>
        <begin position="1"/>
        <end position="21"/>
    </location>
</feature>
<evidence type="ECO:0000313" key="3">
    <source>
        <dbReference type="Proteomes" id="UP000611945"/>
    </source>
</evidence>
<gene>
    <name evidence="2" type="ORF">H9642_08345</name>
</gene>
<dbReference type="EMBL" id="JACSQG010000003">
    <property type="protein sequence ID" value="MBD7977199.1"/>
    <property type="molecule type" value="Genomic_DNA"/>
</dbReference>
<comment type="caution">
    <text evidence="2">The sequence shown here is derived from an EMBL/GenBank/DDBJ whole genome shotgun (WGS) entry which is preliminary data.</text>
</comment>
<proteinExistence type="predicted"/>
<dbReference type="Proteomes" id="UP000611945">
    <property type="component" value="Unassembled WGS sequence"/>
</dbReference>
<dbReference type="InterPro" id="IPR018759">
    <property type="entry name" value="BBP2_2"/>
</dbReference>
<accession>A0ABR8TN52</accession>
<protein>
    <submittedName>
        <fullName evidence="2">Outer membrane beta-barrel protein</fullName>
    </submittedName>
</protein>